<keyword evidence="2" id="KW-1185">Reference proteome</keyword>
<proteinExistence type="predicted"/>
<organism evidence="1 2">
    <name type="scientific">Actinomadura yumaensis</name>
    <dbReference type="NCBI Taxonomy" id="111807"/>
    <lineage>
        <taxon>Bacteria</taxon>
        <taxon>Bacillati</taxon>
        <taxon>Actinomycetota</taxon>
        <taxon>Actinomycetes</taxon>
        <taxon>Streptosporangiales</taxon>
        <taxon>Thermomonosporaceae</taxon>
        <taxon>Actinomadura</taxon>
    </lineage>
</organism>
<dbReference type="RefSeq" id="WP_378050300.1">
    <property type="nucleotide sequence ID" value="NZ_JBHSXE010000002.1"/>
</dbReference>
<name>A0ABW2CP86_9ACTN</name>
<comment type="caution">
    <text evidence="1">The sequence shown here is derived from an EMBL/GenBank/DDBJ whole genome shotgun (WGS) entry which is preliminary data.</text>
</comment>
<protein>
    <submittedName>
        <fullName evidence="1">Uncharacterized protein</fullName>
    </submittedName>
</protein>
<reference evidence="2" key="1">
    <citation type="journal article" date="2019" name="Int. J. Syst. Evol. Microbiol.">
        <title>The Global Catalogue of Microorganisms (GCM) 10K type strain sequencing project: providing services to taxonomists for standard genome sequencing and annotation.</title>
        <authorList>
            <consortium name="The Broad Institute Genomics Platform"/>
            <consortium name="The Broad Institute Genome Sequencing Center for Infectious Disease"/>
            <person name="Wu L."/>
            <person name="Ma J."/>
        </authorList>
    </citation>
    <scope>NUCLEOTIDE SEQUENCE [LARGE SCALE GENOMIC DNA]</scope>
    <source>
        <strain evidence="2">JCM 3369</strain>
    </source>
</reference>
<dbReference type="Proteomes" id="UP001596380">
    <property type="component" value="Unassembled WGS sequence"/>
</dbReference>
<sequence>MNAQRYADAVVQALADDFALTGDTGTVVRDAVANHAENANTAGGAFEVIVGSVVTATWRLHPHRTRCGRVRLACHKLEPSTADTTRLERLNRALDAIS</sequence>
<evidence type="ECO:0000313" key="1">
    <source>
        <dbReference type="EMBL" id="MFC6883439.1"/>
    </source>
</evidence>
<evidence type="ECO:0000313" key="2">
    <source>
        <dbReference type="Proteomes" id="UP001596380"/>
    </source>
</evidence>
<accession>A0ABW2CP86</accession>
<gene>
    <name evidence="1" type="ORF">ACFQKB_27020</name>
</gene>
<dbReference type="EMBL" id="JBHSXS010000019">
    <property type="protein sequence ID" value="MFC6883439.1"/>
    <property type="molecule type" value="Genomic_DNA"/>
</dbReference>